<dbReference type="AlphaFoldDB" id="A0A4Y3TLK7"/>
<evidence type="ECO:0008006" key="3">
    <source>
        <dbReference type="Google" id="ProtNLM"/>
    </source>
</evidence>
<organism evidence="1 2">
    <name type="scientific">Acetobacter orleanensis</name>
    <dbReference type="NCBI Taxonomy" id="104099"/>
    <lineage>
        <taxon>Bacteria</taxon>
        <taxon>Pseudomonadati</taxon>
        <taxon>Pseudomonadota</taxon>
        <taxon>Alphaproteobacteria</taxon>
        <taxon>Acetobacterales</taxon>
        <taxon>Acetobacteraceae</taxon>
        <taxon>Acetobacter</taxon>
    </lineage>
</organism>
<dbReference type="STRING" id="104099.AD949_04475"/>
<accession>A0A4Y3TLK7</accession>
<dbReference type="EMBL" id="BJMU01000004">
    <property type="protein sequence ID" value="GEB82644.1"/>
    <property type="molecule type" value="Genomic_DNA"/>
</dbReference>
<protein>
    <recommendedName>
        <fullName evidence="3">Peptidase U35</fullName>
    </recommendedName>
</protein>
<evidence type="ECO:0000313" key="1">
    <source>
        <dbReference type="EMBL" id="GEB82644.1"/>
    </source>
</evidence>
<dbReference type="RefSeq" id="WP_052944552.1">
    <property type="nucleotide sequence ID" value="NZ_BJMU01000004.1"/>
</dbReference>
<sequence length="207" mass="21880">MREIFFELNAAQDSAPEWIHLLPSGTFSAKDGRGPWTVSDPGKLIEASLPKGGRPLPVDYDHGSVVPKGNGSAAGWITELQARDNGIWGKVEWTEAGRKAVASREYRFISPVIGFDGNNKQDISIIDSAALTNNPALTQLISLTDAERSGAVGTILTRIQADMDAIAALTCRPPGADGNAQSAEEAALDARLKEALGLSPSNTSKQG</sequence>
<evidence type="ECO:0000313" key="2">
    <source>
        <dbReference type="Proteomes" id="UP000317617"/>
    </source>
</evidence>
<proteinExistence type="predicted"/>
<reference evidence="1 2" key="1">
    <citation type="submission" date="2019-06" db="EMBL/GenBank/DDBJ databases">
        <title>Whole genome shotgun sequence of Acetobacter orleanensis NBRC 13752.</title>
        <authorList>
            <person name="Hosoyama A."/>
            <person name="Uohara A."/>
            <person name="Ohji S."/>
            <person name="Ichikawa N."/>
        </authorList>
    </citation>
    <scope>NUCLEOTIDE SEQUENCE [LARGE SCALE GENOMIC DNA]</scope>
    <source>
        <strain evidence="1 2">NBRC 13752</strain>
    </source>
</reference>
<dbReference type="OrthoDB" id="7306769at2"/>
<comment type="caution">
    <text evidence="1">The sequence shown here is derived from an EMBL/GenBank/DDBJ whole genome shotgun (WGS) entry which is preliminary data.</text>
</comment>
<gene>
    <name evidence="1" type="ORF">AOR01nite_11210</name>
</gene>
<keyword evidence="2" id="KW-1185">Reference proteome</keyword>
<name>A0A4Y3TLK7_9PROT</name>
<dbReference type="Pfam" id="PF10123">
    <property type="entry name" value="Mu-like_Pro"/>
    <property type="match status" value="1"/>
</dbReference>
<dbReference type="InterPro" id="IPR012106">
    <property type="entry name" value="Phage_Mu_Gp1"/>
</dbReference>
<dbReference type="Proteomes" id="UP000317617">
    <property type="component" value="Unassembled WGS sequence"/>
</dbReference>